<evidence type="ECO:0000256" key="5">
    <source>
        <dbReference type="ARBA" id="ARBA00022833"/>
    </source>
</evidence>
<evidence type="ECO:0000256" key="4">
    <source>
        <dbReference type="ARBA" id="ARBA00022723"/>
    </source>
</evidence>
<reference evidence="13" key="1">
    <citation type="submission" date="2016-09" db="EMBL/GenBank/DDBJ databases">
        <authorList>
            <person name="Greninger A.L."/>
            <person name="Jerome K.R."/>
            <person name="Mcnair B."/>
            <person name="Wallis C."/>
            <person name="Fang F."/>
        </authorList>
    </citation>
    <scope>NUCLEOTIDE SEQUENCE [LARGE SCALE GENOMIC DNA]</scope>
    <source>
        <strain evidence="13">BC1_M4</strain>
    </source>
</reference>
<dbReference type="SUPFAM" id="SSF51735">
    <property type="entry name" value="NAD(P)-binding Rossmann-fold domains"/>
    <property type="match status" value="1"/>
</dbReference>
<comment type="catalytic activity">
    <reaction evidence="8">
        <text>a secondary alcohol + NAD(+) = a ketone + NADH + H(+)</text>
        <dbReference type="Rhea" id="RHEA:10740"/>
        <dbReference type="ChEBI" id="CHEBI:15378"/>
        <dbReference type="ChEBI" id="CHEBI:17087"/>
        <dbReference type="ChEBI" id="CHEBI:35681"/>
        <dbReference type="ChEBI" id="CHEBI:57540"/>
        <dbReference type="ChEBI" id="CHEBI:57945"/>
        <dbReference type="EC" id="1.1.1.1"/>
    </reaction>
</comment>
<dbReference type="GO" id="GO:0004022">
    <property type="term" value="F:alcohol dehydrogenase (NAD+) activity"/>
    <property type="evidence" value="ECO:0007669"/>
    <property type="project" value="UniProtKB-EC"/>
</dbReference>
<accession>A0A1E3SP51</accession>
<keyword evidence="4 10" id="KW-0479">Metal-binding</keyword>
<dbReference type="NCBIfam" id="TIGR03989">
    <property type="entry name" value="Rxyl_3153"/>
    <property type="match status" value="1"/>
</dbReference>
<dbReference type="PANTHER" id="PTHR43880">
    <property type="entry name" value="ALCOHOL DEHYDROGENASE"/>
    <property type="match status" value="1"/>
</dbReference>
<dbReference type="GO" id="GO:0005829">
    <property type="term" value="C:cytosol"/>
    <property type="evidence" value="ECO:0007669"/>
    <property type="project" value="TreeGrafter"/>
</dbReference>
<dbReference type="SMART" id="SM00829">
    <property type="entry name" value="PKS_ER"/>
    <property type="match status" value="1"/>
</dbReference>
<comment type="catalytic activity">
    <reaction evidence="9">
        <text>a primary alcohol + NAD(+) = an aldehyde + NADH + H(+)</text>
        <dbReference type="Rhea" id="RHEA:10736"/>
        <dbReference type="ChEBI" id="CHEBI:15378"/>
        <dbReference type="ChEBI" id="CHEBI:15734"/>
        <dbReference type="ChEBI" id="CHEBI:17478"/>
        <dbReference type="ChEBI" id="CHEBI:57540"/>
        <dbReference type="ChEBI" id="CHEBI:57945"/>
        <dbReference type="EC" id="1.1.1.1"/>
    </reaction>
</comment>
<dbReference type="InterPro" id="IPR036291">
    <property type="entry name" value="NAD(P)-bd_dom_sf"/>
</dbReference>
<dbReference type="EC" id="1.1.1.1" evidence="3"/>
<evidence type="ECO:0000256" key="6">
    <source>
        <dbReference type="ARBA" id="ARBA00023002"/>
    </source>
</evidence>
<dbReference type="GO" id="GO:0008270">
    <property type="term" value="F:zinc ion binding"/>
    <property type="evidence" value="ECO:0007669"/>
    <property type="project" value="InterPro"/>
</dbReference>
<comment type="similarity">
    <text evidence="2 10">Belongs to the zinc-containing alcohol dehydrogenase family.</text>
</comment>
<dbReference type="Proteomes" id="UP000094224">
    <property type="component" value="Unassembled WGS sequence"/>
</dbReference>
<dbReference type="SUPFAM" id="SSF50129">
    <property type="entry name" value="GroES-like"/>
    <property type="match status" value="2"/>
</dbReference>
<dbReference type="InterPro" id="IPR002328">
    <property type="entry name" value="ADH_Zn_CS"/>
</dbReference>
<dbReference type="GO" id="GO:0046294">
    <property type="term" value="P:formaldehyde catabolic process"/>
    <property type="evidence" value="ECO:0007669"/>
    <property type="project" value="TreeGrafter"/>
</dbReference>
<evidence type="ECO:0000256" key="1">
    <source>
        <dbReference type="ARBA" id="ARBA00001947"/>
    </source>
</evidence>
<dbReference type="Pfam" id="PF00107">
    <property type="entry name" value="ADH_zinc_N"/>
    <property type="match status" value="1"/>
</dbReference>
<evidence type="ECO:0000256" key="10">
    <source>
        <dbReference type="RuleBase" id="RU361277"/>
    </source>
</evidence>
<evidence type="ECO:0000256" key="8">
    <source>
        <dbReference type="ARBA" id="ARBA00049164"/>
    </source>
</evidence>
<dbReference type="PANTHER" id="PTHR43880:SF12">
    <property type="entry name" value="ALCOHOL DEHYDROGENASE CLASS-3"/>
    <property type="match status" value="1"/>
</dbReference>
<dbReference type="InterPro" id="IPR013154">
    <property type="entry name" value="ADH-like_N"/>
</dbReference>
<keyword evidence="7" id="KW-0520">NAD</keyword>
<dbReference type="EMBL" id="MIHC01000039">
    <property type="protein sequence ID" value="ODR03869.1"/>
    <property type="molecule type" value="Genomic_DNA"/>
</dbReference>
<dbReference type="InterPro" id="IPR013149">
    <property type="entry name" value="ADH-like_C"/>
</dbReference>
<evidence type="ECO:0000313" key="12">
    <source>
        <dbReference type="EMBL" id="ODR03869.1"/>
    </source>
</evidence>
<feature type="domain" description="Enoyl reductase (ER)" evidence="11">
    <location>
        <begin position="13"/>
        <end position="368"/>
    </location>
</feature>
<evidence type="ECO:0000256" key="3">
    <source>
        <dbReference type="ARBA" id="ARBA00013190"/>
    </source>
</evidence>
<dbReference type="OrthoDB" id="334894at2"/>
<organism evidence="12 13">
    <name type="scientific">Mycobacterium sherrisii</name>
    <dbReference type="NCBI Taxonomy" id="243061"/>
    <lineage>
        <taxon>Bacteria</taxon>
        <taxon>Bacillati</taxon>
        <taxon>Actinomycetota</taxon>
        <taxon>Actinomycetes</taxon>
        <taxon>Mycobacteriales</taxon>
        <taxon>Mycobacteriaceae</taxon>
        <taxon>Mycobacterium</taxon>
        <taxon>Mycobacterium simiae complex</taxon>
    </lineage>
</organism>
<keyword evidence="6" id="KW-0560">Oxidoreductase</keyword>
<dbReference type="InterPro" id="IPR020843">
    <property type="entry name" value="ER"/>
</dbReference>
<dbReference type="InterPro" id="IPR011032">
    <property type="entry name" value="GroES-like_sf"/>
</dbReference>
<sequence length="372" mass="38790">MKTKAAILREAPGKWEVTELNLGEPGPRDVQIRIEAAGLCHSDDHFATNDTPAAYYPLIGGHEGAGVVTAIGSEVRSVEVGDHVITIFIPSCGRCRWCASGQGNLCDEGARIMALGAGEDSYHFTTVDGVGVGQMALLGTFAQHTVVPEQSVIKIAKDIPFTSACLVSCGVPTGWGAATNAGGVRAGDTVIVMGTGGIGINSVQGARHVGAAHVLAVDPQPLKRQRALELGATEVFSSIEDATARAQQLTNGQGADSTLISVGVMTSDMVGQAFSSIRKGGTVVVTSLGNFAETGIPVNLLELSMYQKRIQGSLFGAQAPVAIVPQLFELYSTGALKLDELVSDAYTLDQINEAYADMHAGKVMRAVIAMDH</sequence>
<comment type="cofactor">
    <cofactor evidence="1 10">
        <name>Zn(2+)</name>
        <dbReference type="ChEBI" id="CHEBI:29105"/>
    </cofactor>
</comment>
<dbReference type="GO" id="GO:0051903">
    <property type="term" value="F:S-(hydroxymethyl)glutathione dehydrogenase [NAD(P)+] activity"/>
    <property type="evidence" value="ECO:0007669"/>
    <property type="project" value="TreeGrafter"/>
</dbReference>
<dbReference type="AlphaFoldDB" id="A0A1E3SP51"/>
<evidence type="ECO:0000259" key="11">
    <source>
        <dbReference type="SMART" id="SM00829"/>
    </source>
</evidence>
<comment type="caution">
    <text evidence="12">The sequence shown here is derived from an EMBL/GenBank/DDBJ whole genome shotgun (WGS) entry which is preliminary data.</text>
</comment>
<protein>
    <recommendedName>
        <fullName evidence="3">alcohol dehydrogenase</fullName>
        <ecNumber evidence="3">1.1.1.1</ecNumber>
    </recommendedName>
</protein>
<dbReference type="CDD" id="cd08279">
    <property type="entry name" value="Zn_ADH_class_III"/>
    <property type="match status" value="1"/>
</dbReference>
<dbReference type="Pfam" id="PF08240">
    <property type="entry name" value="ADH_N"/>
    <property type="match status" value="1"/>
</dbReference>
<dbReference type="Gene3D" id="3.40.50.720">
    <property type="entry name" value="NAD(P)-binding Rossmann-like Domain"/>
    <property type="match status" value="1"/>
</dbReference>
<evidence type="ECO:0000256" key="9">
    <source>
        <dbReference type="ARBA" id="ARBA00049243"/>
    </source>
</evidence>
<dbReference type="PROSITE" id="PS00059">
    <property type="entry name" value="ADH_ZINC"/>
    <property type="match status" value="1"/>
</dbReference>
<evidence type="ECO:0000256" key="7">
    <source>
        <dbReference type="ARBA" id="ARBA00023027"/>
    </source>
</evidence>
<proteinExistence type="inferred from homology"/>
<dbReference type="InterPro" id="IPR023921">
    <property type="entry name" value="ADH_Zn_actinomycetes"/>
</dbReference>
<evidence type="ECO:0000256" key="2">
    <source>
        <dbReference type="ARBA" id="ARBA00008072"/>
    </source>
</evidence>
<dbReference type="Gene3D" id="3.90.180.10">
    <property type="entry name" value="Medium-chain alcohol dehydrogenases, catalytic domain"/>
    <property type="match status" value="1"/>
</dbReference>
<keyword evidence="5 10" id="KW-0862">Zinc</keyword>
<gene>
    <name evidence="12" type="ORF">BHQ21_19810</name>
</gene>
<evidence type="ECO:0000313" key="13">
    <source>
        <dbReference type="Proteomes" id="UP000094224"/>
    </source>
</evidence>
<name>A0A1E3SP51_9MYCO</name>
<keyword evidence="13" id="KW-1185">Reference proteome</keyword>
<dbReference type="STRING" id="243061.AWC25_16645"/>
<dbReference type="RefSeq" id="WP_069401993.1">
    <property type="nucleotide sequence ID" value="NZ_JACKTB010000106.1"/>
</dbReference>